<gene>
    <name evidence="1" type="ORF">Adt_01024</name>
</gene>
<dbReference type="Proteomes" id="UP001604336">
    <property type="component" value="Unassembled WGS sequence"/>
</dbReference>
<evidence type="ECO:0000313" key="1">
    <source>
        <dbReference type="EMBL" id="KAL2540046.1"/>
    </source>
</evidence>
<protein>
    <submittedName>
        <fullName evidence="1">NO-associated protein 1</fullName>
    </submittedName>
</protein>
<dbReference type="EMBL" id="JBFOLK010000001">
    <property type="protein sequence ID" value="KAL2540046.1"/>
    <property type="molecule type" value="Genomic_DNA"/>
</dbReference>
<organism evidence="1 2">
    <name type="scientific">Abeliophyllum distichum</name>
    <dbReference type="NCBI Taxonomy" id="126358"/>
    <lineage>
        <taxon>Eukaryota</taxon>
        <taxon>Viridiplantae</taxon>
        <taxon>Streptophyta</taxon>
        <taxon>Embryophyta</taxon>
        <taxon>Tracheophyta</taxon>
        <taxon>Spermatophyta</taxon>
        <taxon>Magnoliopsida</taxon>
        <taxon>eudicotyledons</taxon>
        <taxon>Gunneridae</taxon>
        <taxon>Pentapetalae</taxon>
        <taxon>asterids</taxon>
        <taxon>lamiids</taxon>
        <taxon>Lamiales</taxon>
        <taxon>Oleaceae</taxon>
        <taxon>Forsythieae</taxon>
        <taxon>Abeliophyllum</taxon>
    </lineage>
</organism>
<dbReference type="AlphaFoldDB" id="A0ABD1VRP2"/>
<reference evidence="2" key="1">
    <citation type="submission" date="2024-07" db="EMBL/GenBank/DDBJ databases">
        <title>Two chromosome-level genome assemblies of Korean endemic species Abeliophyllum distichum and Forsythia ovata (Oleaceae).</title>
        <authorList>
            <person name="Jang H."/>
        </authorList>
    </citation>
    <scope>NUCLEOTIDE SEQUENCE [LARGE SCALE GENOMIC DNA]</scope>
</reference>
<proteinExistence type="predicted"/>
<accession>A0ABD1VRP2</accession>
<comment type="caution">
    <text evidence="1">The sequence shown here is derived from an EMBL/GenBank/DDBJ whole genome shotgun (WGS) entry which is preliminary data.</text>
</comment>
<dbReference type="InterPro" id="IPR044229">
    <property type="entry name" value="NOA1"/>
</dbReference>
<dbReference type="PANTHER" id="PTHR47569:SF2">
    <property type="entry name" value="NO-ASSOCIATED PROTEIN 1, CHLOROPLASTIC_MITOCHONDRIAL"/>
    <property type="match status" value="1"/>
</dbReference>
<keyword evidence="2" id="KW-1185">Reference proteome</keyword>
<sequence>MKALPETLLTFYGPKSLQIHIVPTEEADEFYQLCGLSHSSNTKPACDVAIVGLGWISVALVSQLLRTSDSSEVETDEEVSLLVHVPNPVEIFVRPPLPVGKTGGECYQYRELMEK</sequence>
<name>A0ABD1VRP2_9LAMI</name>
<evidence type="ECO:0000313" key="2">
    <source>
        <dbReference type="Proteomes" id="UP001604336"/>
    </source>
</evidence>
<dbReference type="PANTHER" id="PTHR47569">
    <property type="entry name" value="NO-ASSOCIATED PROTEIN 1, CHLOROPLASTIC/MITOCHONDRIAL"/>
    <property type="match status" value="1"/>
</dbReference>